<dbReference type="EMBL" id="UYSU01034839">
    <property type="protein sequence ID" value="VDL95151.1"/>
    <property type="molecule type" value="Genomic_DNA"/>
</dbReference>
<proteinExistence type="predicted"/>
<accession>A0A183SX17</accession>
<dbReference type="OrthoDB" id="10445596at2759"/>
<dbReference type="Proteomes" id="UP000275846">
    <property type="component" value="Unassembled WGS sequence"/>
</dbReference>
<feature type="compositionally biased region" description="Basic and acidic residues" evidence="1">
    <location>
        <begin position="15"/>
        <end position="45"/>
    </location>
</feature>
<dbReference type="AlphaFoldDB" id="A0A183SX17"/>
<feature type="compositionally biased region" description="Low complexity" evidence="1">
    <location>
        <begin position="46"/>
        <end position="57"/>
    </location>
</feature>
<evidence type="ECO:0000313" key="2">
    <source>
        <dbReference type="EMBL" id="VDL95151.1"/>
    </source>
</evidence>
<reference evidence="4" key="1">
    <citation type="submission" date="2016-06" db="UniProtKB">
        <authorList>
            <consortium name="WormBaseParasite"/>
        </authorList>
    </citation>
    <scope>IDENTIFICATION</scope>
</reference>
<organism evidence="4">
    <name type="scientific">Schistocephalus solidus</name>
    <name type="common">Tapeworm</name>
    <dbReference type="NCBI Taxonomy" id="70667"/>
    <lineage>
        <taxon>Eukaryota</taxon>
        <taxon>Metazoa</taxon>
        <taxon>Spiralia</taxon>
        <taxon>Lophotrochozoa</taxon>
        <taxon>Platyhelminthes</taxon>
        <taxon>Cestoda</taxon>
        <taxon>Eucestoda</taxon>
        <taxon>Diphyllobothriidea</taxon>
        <taxon>Diphyllobothriidae</taxon>
        <taxon>Schistocephalus</taxon>
    </lineage>
</organism>
<evidence type="ECO:0000256" key="1">
    <source>
        <dbReference type="SAM" id="MobiDB-lite"/>
    </source>
</evidence>
<dbReference type="WBParaSite" id="SSLN_0000910201-mRNA-1">
    <property type="protein sequence ID" value="SSLN_0000910201-mRNA-1"/>
    <property type="gene ID" value="SSLN_0000910201"/>
</dbReference>
<keyword evidence="3" id="KW-1185">Reference proteome</keyword>
<name>A0A183SX17_SCHSO</name>
<evidence type="ECO:0000313" key="4">
    <source>
        <dbReference type="WBParaSite" id="SSLN_0000910201-mRNA-1"/>
    </source>
</evidence>
<gene>
    <name evidence="2" type="ORF">SSLN_LOCUS8766</name>
</gene>
<feature type="region of interest" description="Disordered" evidence="1">
    <location>
        <begin position="1"/>
        <end position="68"/>
    </location>
</feature>
<sequence length="156" mass="17759">MSTVKLEVIESDDDAQLRNRKDSRLQNRKDSKPPTGKLGDKDRETPQQQKPQQQQQQSDTDKVKSPIGDSTERLNILCEQLRQEIVNELQDHLKLTVDCAVERLMRHTESDDSLRSSNWLEKKYALSSALSLVLVFRARDASVLGLRPIPAFFSAA</sequence>
<protein>
    <submittedName>
        <fullName evidence="2 4">Uncharacterized protein</fullName>
    </submittedName>
</protein>
<reference evidence="2 3" key="2">
    <citation type="submission" date="2018-11" db="EMBL/GenBank/DDBJ databases">
        <authorList>
            <consortium name="Pathogen Informatics"/>
        </authorList>
    </citation>
    <scope>NUCLEOTIDE SEQUENCE [LARGE SCALE GENOMIC DNA]</scope>
    <source>
        <strain evidence="2 3">NST_G2</strain>
    </source>
</reference>
<evidence type="ECO:0000313" key="3">
    <source>
        <dbReference type="Proteomes" id="UP000275846"/>
    </source>
</evidence>